<keyword evidence="3" id="KW-1185">Reference proteome</keyword>
<proteinExistence type="predicted"/>
<name>A0ABZ3IIQ7_9FIRM</name>
<evidence type="ECO:0000256" key="1">
    <source>
        <dbReference type="SAM" id="Phobius"/>
    </source>
</evidence>
<dbReference type="Proteomes" id="UP000216752">
    <property type="component" value="Chromosome"/>
</dbReference>
<evidence type="ECO:0000313" key="2">
    <source>
        <dbReference type="EMBL" id="XFO65575.1"/>
    </source>
</evidence>
<gene>
    <name evidence="2" type="ORF">SPSIL_017150</name>
</gene>
<protein>
    <submittedName>
        <fullName evidence="2">Uncharacterized protein</fullName>
    </submittedName>
</protein>
<accession>A0ABZ3IIQ7</accession>
<keyword evidence="1" id="KW-0472">Membrane</keyword>
<evidence type="ECO:0000313" key="3">
    <source>
        <dbReference type="Proteomes" id="UP000216752"/>
    </source>
</evidence>
<feature type="transmembrane region" description="Helical" evidence="1">
    <location>
        <begin position="12"/>
        <end position="29"/>
    </location>
</feature>
<sequence>MIYIFDNARKVIVFMFVLSILIACIYVPHKMIVTGRSDGYALTTKDNRQIIKDKYTFIWDFDSENYNYNLGKLNTFIGEPNYVKMIHEFITISFLYGFLYLLISYYNKILHRLHKK</sequence>
<dbReference type="EMBL" id="CP155573">
    <property type="protein sequence ID" value="XFO65575.1"/>
    <property type="molecule type" value="Genomic_DNA"/>
</dbReference>
<reference evidence="2" key="1">
    <citation type="submission" date="2024-05" db="EMBL/GenBank/DDBJ databases">
        <title>Isolation and characterization of Sporomusa carbonis sp. nov., a carboxydotrophic hydrogenogen in the genus of Sporomusa isolated from a charcoal burning pile.</title>
        <authorList>
            <person name="Boeer T."/>
            <person name="Rosenbaum F."/>
            <person name="Eysell L."/>
            <person name="Mueller V."/>
            <person name="Daniel R."/>
            <person name="Poehlein A."/>
        </authorList>
    </citation>
    <scope>NUCLEOTIDE SEQUENCE [LARGE SCALE GENOMIC DNA]</scope>
    <source>
        <strain evidence="2">DSM 10669</strain>
    </source>
</reference>
<keyword evidence="1" id="KW-1133">Transmembrane helix</keyword>
<feature type="transmembrane region" description="Helical" evidence="1">
    <location>
        <begin position="89"/>
        <end position="106"/>
    </location>
</feature>
<keyword evidence="1" id="KW-0812">Transmembrane</keyword>
<organism evidence="2 3">
    <name type="scientific">Sporomusa silvacetica DSM 10669</name>
    <dbReference type="NCBI Taxonomy" id="1123289"/>
    <lineage>
        <taxon>Bacteria</taxon>
        <taxon>Bacillati</taxon>
        <taxon>Bacillota</taxon>
        <taxon>Negativicutes</taxon>
        <taxon>Selenomonadales</taxon>
        <taxon>Sporomusaceae</taxon>
        <taxon>Sporomusa</taxon>
    </lineage>
</organism>